<sequence length="535" mass="59207">MTETPQPRLGVQGPVVAWQDPWAGDASDAIMRTGTGIPIASQDGWVPPEAFLGLLKELGADFYLHHVMPDLEGQQQLVDDVRDAGLEVVLGNEYGNVNGPYVPGTNRYDVPDRALSGAADVLAGVLYDEPEHLQINAAQYRKDDYLPHFGSTGGLDSAAATEHLVKVIADRVRKIQSVTGTATPVLAEHVFPVMFHTFARAGMTPCPKVMKESFQPLQLATALGAALQYGRELWICADLWGPDIGPWFTRAPGFPGHSPREYSAALSMAYAFGPTRLFTEAVDVLARYDGRGFRRTEFGEVWHEFTSRYVRDHPLRWTFRDARPSTVLIHAEDSNFGRGVRPFGDRDRSADERSDSIFHAWHLLSHGSIPRHGTCMHIEGFESPRARLNDVPRSQFPLTAAVPEPTTAHPLFHSLHNTVVYDETVGADRLGEPELIVVAGSRLPEDTLRLVRQRAETGATVVVPDWLTSREWTRSERVGAGRWIVTDQLDSENVADTVSPLLGQPGIWTQRFASTELRFTRAADDPTALDLEIIN</sequence>
<dbReference type="RefSeq" id="WP_344187832.1">
    <property type="nucleotide sequence ID" value="NZ_BAAAND010000001.1"/>
</dbReference>
<accession>A0ABN2D1U4</accession>
<evidence type="ECO:0000313" key="2">
    <source>
        <dbReference type="Proteomes" id="UP001500190"/>
    </source>
</evidence>
<protein>
    <submittedName>
        <fullName evidence="1">Uncharacterized protein</fullName>
    </submittedName>
</protein>
<reference evidence="1 2" key="1">
    <citation type="journal article" date="2019" name="Int. J. Syst. Evol. Microbiol.">
        <title>The Global Catalogue of Microorganisms (GCM) 10K type strain sequencing project: providing services to taxonomists for standard genome sequencing and annotation.</title>
        <authorList>
            <consortium name="The Broad Institute Genomics Platform"/>
            <consortium name="The Broad Institute Genome Sequencing Center for Infectious Disease"/>
            <person name="Wu L."/>
            <person name="Ma J."/>
        </authorList>
    </citation>
    <scope>NUCLEOTIDE SEQUENCE [LARGE SCALE GENOMIC DNA]</scope>
    <source>
        <strain evidence="1 2">JCM 14304</strain>
    </source>
</reference>
<keyword evidence="2" id="KW-1185">Reference proteome</keyword>
<organism evidence="1 2">
    <name type="scientific">Kribbella karoonensis</name>
    <dbReference type="NCBI Taxonomy" id="324851"/>
    <lineage>
        <taxon>Bacteria</taxon>
        <taxon>Bacillati</taxon>
        <taxon>Actinomycetota</taxon>
        <taxon>Actinomycetes</taxon>
        <taxon>Propionibacteriales</taxon>
        <taxon>Kribbellaceae</taxon>
        <taxon>Kribbella</taxon>
    </lineage>
</organism>
<evidence type="ECO:0000313" key="1">
    <source>
        <dbReference type="EMBL" id="GAA1567454.1"/>
    </source>
</evidence>
<dbReference type="Proteomes" id="UP001500190">
    <property type="component" value="Unassembled WGS sequence"/>
</dbReference>
<proteinExistence type="predicted"/>
<comment type="caution">
    <text evidence="1">The sequence shown here is derived from an EMBL/GenBank/DDBJ whole genome shotgun (WGS) entry which is preliminary data.</text>
</comment>
<name>A0ABN2D1U4_9ACTN</name>
<dbReference type="EMBL" id="BAAAND010000001">
    <property type="protein sequence ID" value="GAA1567454.1"/>
    <property type="molecule type" value="Genomic_DNA"/>
</dbReference>
<gene>
    <name evidence="1" type="ORF">GCM10009742_06510</name>
</gene>